<feature type="non-terminal residue" evidence="4">
    <location>
        <position position="1"/>
    </location>
</feature>
<dbReference type="EMBL" id="JAGTJQ010000006">
    <property type="protein sequence ID" value="KAH7029735.1"/>
    <property type="molecule type" value="Genomic_DNA"/>
</dbReference>
<dbReference type="PANTHER" id="PTHR11820">
    <property type="entry name" value="ACYLPYRUVASE"/>
    <property type="match status" value="1"/>
</dbReference>
<evidence type="ECO:0000259" key="3">
    <source>
        <dbReference type="Pfam" id="PF01557"/>
    </source>
</evidence>
<dbReference type="OrthoDB" id="411064at2759"/>
<reference evidence="4" key="1">
    <citation type="journal article" date="2021" name="Nat. Commun.">
        <title>Genetic determinants of endophytism in the Arabidopsis root mycobiome.</title>
        <authorList>
            <person name="Mesny F."/>
            <person name="Miyauchi S."/>
            <person name="Thiergart T."/>
            <person name="Pickel B."/>
            <person name="Atanasova L."/>
            <person name="Karlsson M."/>
            <person name="Huettel B."/>
            <person name="Barry K.W."/>
            <person name="Haridas S."/>
            <person name="Chen C."/>
            <person name="Bauer D."/>
            <person name="Andreopoulos W."/>
            <person name="Pangilinan J."/>
            <person name="LaButti K."/>
            <person name="Riley R."/>
            <person name="Lipzen A."/>
            <person name="Clum A."/>
            <person name="Drula E."/>
            <person name="Henrissat B."/>
            <person name="Kohler A."/>
            <person name="Grigoriev I.V."/>
            <person name="Martin F.M."/>
            <person name="Hacquard S."/>
        </authorList>
    </citation>
    <scope>NUCLEOTIDE SEQUENCE</scope>
    <source>
        <strain evidence="4">MPI-CAGE-CH-0230</strain>
    </source>
</reference>
<dbReference type="Pfam" id="PF01557">
    <property type="entry name" value="FAA_hydrolase"/>
    <property type="match status" value="1"/>
</dbReference>
<dbReference type="GO" id="GO:0003824">
    <property type="term" value="F:catalytic activity"/>
    <property type="evidence" value="ECO:0007669"/>
    <property type="project" value="InterPro"/>
</dbReference>
<sequence>EVPVVRCVGLDYTSHSRETGHIIPKEPSMLIKPNRTVEDHGHQCHHPQGRAEDAARLRGELCIVLGRDAKDVSEADALSYVAPYTCSNDFSARELQQDAELAGHMPQ</sequence>
<dbReference type="Proteomes" id="UP000756346">
    <property type="component" value="Unassembled WGS sequence"/>
</dbReference>
<dbReference type="InterPro" id="IPR036663">
    <property type="entry name" value="Fumarylacetoacetase_C_sf"/>
</dbReference>
<comment type="caution">
    <text evidence="4">The sequence shown here is derived from an EMBL/GenBank/DDBJ whole genome shotgun (WGS) entry which is preliminary data.</text>
</comment>
<protein>
    <recommendedName>
        <fullName evidence="3">Fumarylacetoacetase-like C-terminal domain-containing protein</fullName>
    </recommendedName>
</protein>
<dbReference type="RefSeq" id="XP_046012023.1">
    <property type="nucleotide sequence ID" value="XM_046148789.1"/>
</dbReference>
<dbReference type="Gene3D" id="3.90.850.10">
    <property type="entry name" value="Fumarylacetoacetase-like, C-terminal domain"/>
    <property type="match status" value="1"/>
</dbReference>
<evidence type="ECO:0000313" key="4">
    <source>
        <dbReference type="EMBL" id="KAH7029735.1"/>
    </source>
</evidence>
<dbReference type="InterPro" id="IPR011234">
    <property type="entry name" value="Fumarylacetoacetase-like_C"/>
</dbReference>
<evidence type="ECO:0000256" key="1">
    <source>
        <dbReference type="ARBA" id="ARBA00010211"/>
    </source>
</evidence>
<name>A0A9P8Y5K6_9PEZI</name>
<keyword evidence="2" id="KW-0479">Metal-binding</keyword>
<keyword evidence="5" id="KW-1185">Reference proteome</keyword>
<organism evidence="4 5">
    <name type="scientific">Microdochium trichocladiopsis</name>
    <dbReference type="NCBI Taxonomy" id="1682393"/>
    <lineage>
        <taxon>Eukaryota</taxon>
        <taxon>Fungi</taxon>
        <taxon>Dikarya</taxon>
        <taxon>Ascomycota</taxon>
        <taxon>Pezizomycotina</taxon>
        <taxon>Sordariomycetes</taxon>
        <taxon>Xylariomycetidae</taxon>
        <taxon>Xylariales</taxon>
        <taxon>Microdochiaceae</taxon>
        <taxon>Microdochium</taxon>
    </lineage>
</organism>
<feature type="domain" description="Fumarylacetoacetase-like C-terminal" evidence="3">
    <location>
        <begin position="5"/>
        <end position="100"/>
    </location>
</feature>
<accession>A0A9P8Y5K6</accession>
<gene>
    <name evidence="4" type="ORF">B0I36DRAFT_202783</name>
</gene>
<proteinExistence type="inferred from homology"/>
<dbReference type="GO" id="GO:0046872">
    <property type="term" value="F:metal ion binding"/>
    <property type="evidence" value="ECO:0007669"/>
    <property type="project" value="UniProtKB-KW"/>
</dbReference>
<evidence type="ECO:0000256" key="2">
    <source>
        <dbReference type="ARBA" id="ARBA00022723"/>
    </source>
</evidence>
<comment type="similarity">
    <text evidence="1">Belongs to the FAH family.</text>
</comment>
<dbReference type="SUPFAM" id="SSF56529">
    <property type="entry name" value="FAH"/>
    <property type="match status" value="1"/>
</dbReference>
<dbReference type="AlphaFoldDB" id="A0A9P8Y5K6"/>
<dbReference type="PANTHER" id="PTHR11820:SF100">
    <property type="entry name" value="FUMARYLACETOACETATE HYDROLASE FAMILY PROTEIN (AFU_ORTHOLOGUE AFUA_4G01490)"/>
    <property type="match status" value="1"/>
</dbReference>
<dbReference type="GeneID" id="70178335"/>
<evidence type="ECO:0000313" key="5">
    <source>
        <dbReference type="Proteomes" id="UP000756346"/>
    </source>
</evidence>
<feature type="non-terminal residue" evidence="4">
    <location>
        <position position="107"/>
    </location>
</feature>